<comment type="catalytic activity">
    <reaction evidence="5">
        <text>4 Fe(II)-[cytochrome c] + O2 + 8 H(+)(in) = 4 Fe(III)-[cytochrome c] + 2 H2O + 4 H(+)(out)</text>
        <dbReference type="Rhea" id="RHEA:11436"/>
        <dbReference type="Rhea" id="RHEA-COMP:10350"/>
        <dbReference type="Rhea" id="RHEA-COMP:14399"/>
        <dbReference type="ChEBI" id="CHEBI:15377"/>
        <dbReference type="ChEBI" id="CHEBI:15378"/>
        <dbReference type="ChEBI" id="CHEBI:15379"/>
        <dbReference type="ChEBI" id="CHEBI:29033"/>
        <dbReference type="ChEBI" id="CHEBI:29034"/>
        <dbReference type="EC" id="7.1.1.9"/>
    </reaction>
</comment>
<dbReference type="EMBL" id="LWCA01002225">
    <property type="protein sequence ID" value="OAF64016.1"/>
    <property type="molecule type" value="Genomic_DNA"/>
</dbReference>
<dbReference type="GO" id="GO:0006119">
    <property type="term" value="P:oxidative phosphorylation"/>
    <property type="evidence" value="ECO:0007669"/>
    <property type="project" value="UniProtKB-UniPathway"/>
</dbReference>
<dbReference type="Gene3D" id="1.20.210.10">
    <property type="entry name" value="Cytochrome c oxidase-like, subunit I domain"/>
    <property type="match status" value="1"/>
</dbReference>
<keyword evidence="5 6" id="KW-0472">Membrane</keyword>
<feature type="domain" description="Cytochrome oxidase subunit I profile" evidence="7">
    <location>
        <begin position="1"/>
        <end position="97"/>
    </location>
</feature>
<dbReference type="GO" id="GO:0015990">
    <property type="term" value="P:electron transport coupled proton transport"/>
    <property type="evidence" value="ECO:0007669"/>
    <property type="project" value="TreeGrafter"/>
</dbReference>
<name>A0A177APT1_9BILA</name>
<keyword evidence="5" id="KW-0186">Copper</keyword>
<dbReference type="Proteomes" id="UP000078046">
    <property type="component" value="Unassembled WGS sequence"/>
</dbReference>
<keyword evidence="5" id="KW-0249">Electron transport</keyword>
<keyword evidence="5" id="KW-0679">Respiratory chain</keyword>
<evidence type="ECO:0000256" key="5">
    <source>
        <dbReference type="RuleBase" id="RU000369"/>
    </source>
</evidence>
<dbReference type="PROSITE" id="PS50855">
    <property type="entry name" value="COX1"/>
    <property type="match status" value="1"/>
</dbReference>
<dbReference type="GO" id="GO:0004129">
    <property type="term" value="F:cytochrome-c oxidase activity"/>
    <property type="evidence" value="ECO:0007669"/>
    <property type="project" value="UniProtKB-EC"/>
</dbReference>
<keyword evidence="5" id="KW-0813">Transport</keyword>
<evidence type="ECO:0000256" key="2">
    <source>
        <dbReference type="ARBA" id="ARBA00004673"/>
    </source>
</evidence>
<feature type="transmembrane region" description="Helical" evidence="6">
    <location>
        <begin position="45"/>
        <end position="72"/>
    </location>
</feature>
<keyword evidence="5 6" id="KW-0812">Transmembrane</keyword>
<keyword evidence="6" id="KW-1133">Transmembrane helix</keyword>
<evidence type="ECO:0000256" key="1">
    <source>
        <dbReference type="ARBA" id="ARBA00001971"/>
    </source>
</evidence>
<keyword evidence="5" id="KW-0408">Iron</keyword>
<sequence length="97" mass="10910">SSYSVDFAILSLHLSGISRINRSINFFTTFLTYHKRGISFSQIPLFVWGIITTVFLLLFTLPVFAGAITILLTDRNFNTSFFEPSGGGDPVLFQHLF</sequence>
<dbReference type="GO" id="GO:0020037">
    <property type="term" value="F:heme binding"/>
    <property type="evidence" value="ECO:0007669"/>
    <property type="project" value="InterPro"/>
</dbReference>
<dbReference type="EC" id="7.1.1.9" evidence="5"/>
<dbReference type="OrthoDB" id="6113578at2759"/>
<dbReference type="SUPFAM" id="SSF81442">
    <property type="entry name" value="Cytochrome c oxidase subunit I-like"/>
    <property type="match status" value="1"/>
</dbReference>
<evidence type="ECO:0000256" key="3">
    <source>
        <dbReference type="ARBA" id="ARBA00009578"/>
    </source>
</evidence>
<comment type="function">
    <text evidence="5">Component of the cytochrome c oxidase, the last enzyme in the mitochondrial electron transport chain which drives oxidative phosphorylation. The respiratory chain contains 3 multisubunit complexes succinate dehydrogenase (complex II, CII), ubiquinol-cytochrome c oxidoreductase (cytochrome b-c1 complex, complex III, CIII) and cytochrome c oxidase (complex IV, CIV), that cooperate to transfer electrons derived from NADH and succinate to molecular oxygen, creating an electrochemical gradient over the inner membrane that drives transmembrane transport and the ATP synthase. Cytochrome c oxidase is the component of the respiratory chain that catalyzes the reduction of oxygen to water. Electrons originating from reduced cytochrome c in the intermembrane space (IMS) are transferred via the dinuclear copper A center (CU(A)) of subunit 2 and heme A of subunit 1 to the active site in subunit 1, a binuclear center (BNC) formed by heme A3 and copper B (CU(B)). The BNC reduces molecular oxygen to 2 water molecules using 4 electrons from cytochrome c in the IMS and 4 protons from the mitochondrial matrix.</text>
</comment>
<dbReference type="InterPro" id="IPR036927">
    <property type="entry name" value="Cyt_c_oxase-like_su1_sf"/>
</dbReference>
<organism evidence="8 9">
    <name type="scientific">Intoshia linei</name>
    <dbReference type="NCBI Taxonomy" id="1819745"/>
    <lineage>
        <taxon>Eukaryota</taxon>
        <taxon>Metazoa</taxon>
        <taxon>Spiralia</taxon>
        <taxon>Lophotrochozoa</taxon>
        <taxon>Mesozoa</taxon>
        <taxon>Orthonectida</taxon>
        <taxon>Rhopaluridae</taxon>
        <taxon>Intoshia</taxon>
    </lineage>
</organism>
<keyword evidence="5" id="KW-0496">Mitochondrion</keyword>
<comment type="cofactor">
    <cofactor evidence="1">
        <name>heme</name>
        <dbReference type="ChEBI" id="CHEBI:30413"/>
    </cofactor>
</comment>
<comment type="subcellular location">
    <subcellularLocation>
        <location evidence="5">Mitochondrion inner membrane</location>
        <topology evidence="5">Multi-pass membrane protein</topology>
    </subcellularLocation>
</comment>
<feature type="non-terminal residue" evidence="8">
    <location>
        <position position="1"/>
    </location>
</feature>
<evidence type="ECO:0000259" key="7">
    <source>
        <dbReference type="PROSITE" id="PS50855"/>
    </source>
</evidence>
<dbReference type="GO" id="GO:0005743">
    <property type="term" value="C:mitochondrial inner membrane"/>
    <property type="evidence" value="ECO:0007669"/>
    <property type="project" value="UniProtKB-SubCell"/>
</dbReference>
<evidence type="ECO:0000256" key="4">
    <source>
        <dbReference type="ARBA" id="ARBA00015947"/>
    </source>
</evidence>
<accession>A0A177APT1</accession>
<keyword evidence="5" id="KW-0349">Heme</keyword>
<comment type="similarity">
    <text evidence="3 5">Belongs to the heme-copper respiratory oxidase family.</text>
</comment>
<evidence type="ECO:0000313" key="8">
    <source>
        <dbReference type="EMBL" id="OAF64016.1"/>
    </source>
</evidence>
<comment type="caution">
    <text evidence="8">The sequence shown here is derived from an EMBL/GenBank/DDBJ whole genome shotgun (WGS) entry which is preliminary data.</text>
</comment>
<dbReference type="GO" id="GO:0022904">
    <property type="term" value="P:respiratory electron transport chain"/>
    <property type="evidence" value="ECO:0007669"/>
    <property type="project" value="TreeGrafter"/>
</dbReference>
<keyword evidence="9" id="KW-1185">Reference proteome</keyword>
<dbReference type="AlphaFoldDB" id="A0A177APT1"/>
<dbReference type="Pfam" id="PF00115">
    <property type="entry name" value="COX1"/>
    <property type="match status" value="1"/>
</dbReference>
<dbReference type="InterPro" id="IPR000883">
    <property type="entry name" value="Cyt_C_Oxase_1"/>
</dbReference>
<gene>
    <name evidence="8" type="ORF">A3Q56_08281</name>
</gene>
<dbReference type="UniPathway" id="UPA00705"/>
<dbReference type="PRINTS" id="PR01165">
    <property type="entry name" value="CYCOXIDASEI"/>
</dbReference>
<evidence type="ECO:0000313" key="9">
    <source>
        <dbReference type="Proteomes" id="UP000078046"/>
    </source>
</evidence>
<reference evidence="8 9" key="1">
    <citation type="submission" date="2016-04" db="EMBL/GenBank/DDBJ databases">
        <title>The genome of Intoshia linei affirms orthonectids as highly simplified spiralians.</title>
        <authorList>
            <person name="Mikhailov K.V."/>
            <person name="Slusarev G.S."/>
            <person name="Nikitin M.A."/>
            <person name="Logacheva M.D."/>
            <person name="Penin A."/>
            <person name="Aleoshin V."/>
            <person name="Panchin Y.V."/>
        </authorList>
    </citation>
    <scope>NUCLEOTIDE SEQUENCE [LARGE SCALE GENOMIC DNA]</scope>
    <source>
        <strain evidence="8">Intl2013</strain>
        <tissue evidence="8">Whole animal</tissue>
    </source>
</reference>
<dbReference type="PANTHER" id="PTHR10422:SF18">
    <property type="entry name" value="CYTOCHROME C OXIDASE SUBUNIT 1"/>
    <property type="match status" value="1"/>
</dbReference>
<dbReference type="InterPro" id="IPR023616">
    <property type="entry name" value="Cyt_c_oxase-like_su1_dom"/>
</dbReference>
<proteinExistence type="inferred from homology"/>
<comment type="pathway">
    <text evidence="2 5">Energy metabolism; oxidative phosphorylation.</text>
</comment>
<dbReference type="PANTHER" id="PTHR10422">
    <property type="entry name" value="CYTOCHROME C OXIDASE SUBUNIT 1"/>
    <property type="match status" value="1"/>
</dbReference>
<protein>
    <recommendedName>
        <fullName evidence="4 5">Cytochrome c oxidase subunit 1</fullName>
        <ecNumber evidence="5">7.1.1.9</ecNumber>
    </recommendedName>
</protein>
<dbReference type="GO" id="GO:0046872">
    <property type="term" value="F:metal ion binding"/>
    <property type="evidence" value="ECO:0007669"/>
    <property type="project" value="UniProtKB-KW"/>
</dbReference>
<evidence type="ECO:0000256" key="6">
    <source>
        <dbReference type="SAM" id="Phobius"/>
    </source>
</evidence>
<keyword evidence="5" id="KW-0999">Mitochondrion inner membrane</keyword>
<keyword evidence="5" id="KW-0479">Metal-binding</keyword>